<sequence>MKGVMRFGKKGKLSPRYIRPYKISKRVRYAHWNLGCLNKEMYNPDFRRAIWVLEKRKEKSKEEKEQELSSSSRIACGFRQGVIPTRVNRTRYSSSSHGEGEISSKEVENGAELSETLH</sequence>
<accession>A0AAF0QXJ1</accession>
<dbReference type="EMBL" id="CP133616">
    <property type="protein sequence ID" value="WMV30258.1"/>
    <property type="molecule type" value="Genomic_DNA"/>
</dbReference>
<evidence type="ECO:0000313" key="3">
    <source>
        <dbReference type="Proteomes" id="UP001234989"/>
    </source>
</evidence>
<dbReference type="AlphaFoldDB" id="A0AAF0QXJ1"/>
<evidence type="ECO:0000313" key="2">
    <source>
        <dbReference type="EMBL" id="WMV30258.1"/>
    </source>
</evidence>
<dbReference type="Proteomes" id="UP001234989">
    <property type="component" value="Chromosome 5"/>
</dbReference>
<evidence type="ECO:0000256" key="1">
    <source>
        <dbReference type="SAM" id="MobiDB-lite"/>
    </source>
</evidence>
<feature type="region of interest" description="Disordered" evidence="1">
    <location>
        <begin position="87"/>
        <end position="118"/>
    </location>
</feature>
<keyword evidence="3" id="KW-1185">Reference proteome</keyword>
<feature type="compositionally biased region" description="Basic and acidic residues" evidence="1">
    <location>
        <begin position="98"/>
        <end position="108"/>
    </location>
</feature>
<name>A0AAF0QXJ1_SOLVR</name>
<protein>
    <submittedName>
        <fullName evidence="2">Uncharacterized protein</fullName>
    </submittedName>
</protein>
<reference evidence="2" key="1">
    <citation type="submission" date="2023-08" db="EMBL/GenBank/DDBJ databases">
        <title>A de novo genome assembly of Solanum verrucosum Schlechtendal, a Mexican diploid species geographically isolated from the other diploid A-genome species in potato relatives.</title>
        <authorList>
            <person name="Hosaka K."/>
        </authorList>
    </citation>
    <scope>NUCLEOTIDE SEQUENCE</scope>
    <source>
        <tissue evidence="2">Young leaves</tissue>
    </source>
</reference>
<organism evidence="2 3">
    <name type="scientific">Solanum verrucosum</name>
    <dbReference type="NCBI Taxonomy" id="315347"/>
    <lineage>
        <taxon>Eukaryota</taxon>
        <taxon>Viridiplantae</taxon>
        <taxon>Streptophyta</taxon>
        <taxon>Embryophyta</taxon>
        <taxon>Tracheophyta</taxon>
        <taxon>Spermatophyta</taxon>
        <taxon>Magnoliopsida</taxon>
        <taxon>eudicotyledons</taxon>
        <taxon>Gunneridae</taxon>
        <taxon>Pentapetalae</taxon>
        <taxon>asterids</taxon>
        <taxon>lamiids</taxon>
        <taxon>Solanales</taxon>
        <taxon>Solanaceae</taxon>
        <taxon>Solanoideae</taxon>
        <taxon>Solaneae</taxon>
        <taxon>Solanum</taxon>
    </lineage>
</organism>
<gene>
    <name evidence="2" type="ORF">MTR67_023643</name>
</gene>
<proteinExistence type="predicted"/>